<organism evidence="5 6">
    <name type="scientific">Coccidioides immitis H538.4</name>
    <dbReference type="NCBI Taxonomy" id="396776"/>
    <lineage>
        <taxon>Eukaryota</taxon>
        <taxon>Fungi</taxon>
        <taxon>Dikarya</taxon>
        <taxon>Ascomycota</taxon>
        <taxon>Pezizomycotina</taxon>
        <taxon>Eurotiomycetes</taxon>
        <taxon>Eurotiomycetidae</taxon>
        <taxon>Onygenales</taxon>
        <taxon>Onygenaceae</taxon>
        <taxon>Coccidioides</taxon>
    </lineage>
</organism>
<dbReference type="EMBL" id="DS017022">
    <property type="protein sequence ID" value="KMU90489.1"/>
    <property type="molecule type" value="Genomic_DNA"/>
</dbReference>
<evidence type="ECO:0000313" key="5">
    <source>
        <dbReference type="EMBL" id="KMU90489.1"/>
    </source>
</evidence>
<feature type="domain" description="Protein HGH1 N-terminal" evidence="3">
    <location>
        <begin position="142"/>
        <end position="327"/>
    </location>
</feature>
<evidence type="ECO:0000256" key="1">
    <source>
        <dbReference type="ARBA" id="ARBA00006712"/>
    </source>
</evidence>
<name>A0A0J8S2B5_COCIT</name>
<dbReference type="Pfam" id="PF04063">
    <property type="entry name" value="DUF383"/>
    <property type="match status" value="1"/>
</dbReference>
<evidence type="ECO:0000259" key="4">
    <source>
        <dbReference type="Pfam" id="PF04064"/>
    </source>
</evidence>
<dbReference type="InterPro" id="IPR011989">
    <property type="entry name" value="ARM-like"/>
</dbReference>
<dbReference type="PANTHER" id="PTHR13387:SF9">
    <property type="entry name" value="PROTEIN HGH1 HOMOLOG"/>
    <property type="match status" value="1"/>
</dbReference>
<dbReference type="eggNOG" id="KOG2973">
    <property type="taxonomic scope" value="Eukaryota"/>
</dbReference>
<dbReference type="AlphaFoldDB" id="A0A0J8S2B5"/>
<gene>
    <name evidence="5" type="ORF">CIHG_08378</name>
</gene>
<accession>A0A0J8S2B5</accession>
<feature type="domain" description="Protein HGH1 C-terminal" evidence="4">
    <location>
        <begin position="333"/>
        <end position="386"/>
    </location>
</feature>
<evidence type="ECO:0000259" key="3">
    <source>
        <dbReference type="Pfam" id="PF04063"/>
    </source>
</evidence>
<reference evidence="6" key="1">
    <citation type="journal article" date="2010" name="Genome Res.">
        <title>Population genomic sequencing of Coccidioides fungi reveals recent hybridization and transposon control.</title>
        <authorList>
            <person name="Neafsey D.E."/>
            <person name="Barker B.M."/>
            <person name="Sharpton T.J."/>
            <person name="Stajich J.E."/>
            <person name="Park D.J."/>
            <person name="Whiston E."/>
            <person name="Hung C.-Y."/>
            <person name="McMahan C."/>
            <person name="White J."/>
            <person name="Sykes S."/>
            <person name="Heiman D."/>
            <person name="Young S."/>
            <person name="Zeng Q."/>
            <person name="Abouelleil A."/>
            <person name="Aftuck L."/>
            <person name="Bessette D."/>
            <person name="Brown A."/>
            <person name="FitzGerald M."/>
            <person name="Lui A."/>
            <person name="Macdonald J.P."/>
            <person name="Priest M."/>
            <person name="Orbach M.J."/>
            <person name="Galgiani J.N."/>
            <person name="Kirkland T.N."/>
            <person name="Cole G.T."/>
            <person name="Birren B.W."/>
            <person name="Henn M.R."/>
            <person name="Taylor J.W."/>
            <person name="Rounsley S.D."/>
        </authorList>
    </citation>
    <scope>NUCLEOTIDE SEQUENCE [LARGE SCALE GENOMIC DNA]</scope>
    <source>
        <strain evidence="6">H538.4</strain>
    </source>
</reference>
<dbReference type="OrthoDB" id="9986677at2759"/>
<dbReference type="PANTHER" id="PTHR13387">
    <property type="entry name" value="PROTEIN HGH1 HOMOLOG"/>
    <property type="match status" value="1"/>
</dbReference>
<dbReference type="GO" id="GO:0061770">
    <property type="term" value="F:translation elongation factor binding"/>
    <property type="evidence" value="ECO:0007669"/>
    <property type="project" value="EnsemblFungi"/>
</dbReference>
<dbReference type="InterPro" id="IPR016024">
    <property type="entry name" value="ARM-type_fold"/>
</dbReference>
<dbReference type="InterPro" id="IPR007206">
    <property type="entry name" value="Protein_HGH1_C"/>
</dbReference>
<sequence length="418" mass="46831">MARVFTALRSTRAERVGSPTGDLMDFFLEPPLSGARSGLPVVALLNNNMPTELEELGEFLHHGNSQIRQIACEHLVGYSTSQPSLFKRQQLLPIRDLKLLARDYAPIAKNAFTMLVNLSGDEEVLKLLTEDDGFLETLLVKVTNVKEPNASEITMLLANMAKSDSMKRIISLTRAVPSGASKSSKAMDQLMDCFVKGNEGGLNKSNDTNYDYLAYFFADISKHEEGRAYFITEQEYDSVIPITKLTVFTEHHSHIRRKGVASTLKNIAFEISAHPSLLSESQINILPYILLPIAGPEEFDDDESAAMLPDLQLLPPDKERDSDPEIITTHLETLLLLTTTKEGRKIMRDVQVYPLIRECHSHIDDPKVMEGCDRLVQVLMRGEEGDEDKDAEAMERAKAKALEEAPREDDEDKIVEIF</sequence>
<proteinExistence type="inferred from homology"/>
<dbReference type="STRING" id="396776.A0A0J8S2B5"/>
<evidence type="ECO:0000313" key="6">
    <source>
        <dbReference type="Proteomes" id="UP000054563"/>
    </source>
</evidence>
<dbReference type="InterPro" id="IPR039717">
    <property type="entry name" value="Hgh1"/>
</dbReference>
<dbReference type="InterPro" id="IPR007205">
    <property type="entry name" value="Protein_HGH1_N"/>
</dbReference>
<dbReference type="Pfam" id="PF04064">
    <property type="entry name" value="DUF384"/>
    <property type="match status" value="1"/>
</dbReference>
<dbReference type="GO" id="GO:0006457">
    <property type="term" value="P:protein folding"/>
    <property type="evidence" value="ECO:0007669"/>
    <property type="project" value="EnsemblFungi"/>
</dbReference>
<dbReference type="Proteomes" id="UP000054563">
    <property type="component" value="Unassembled WGS sequence"/>
</dbReference>
<dbReference type="Gene3D" id="1.25.10.10">
    <property type="entry name" value="Leucine-rich Repeat Variant"/>
    <property type="match status" value="1"/>
</dbReference>
<comment type="similarity">
    <text evidence="1">Belongs to the HGH1 family.</text>
</comment>
<protein>
    <recommendedName>
        <fullName evidence="2">Protein HGH1 homolog</fullName>
    </recommendedName>
</protein>
<dbReference type="VEuPathDB" id="FungiDB:CIHG_08378"/>
<dbReference type="SUPFAM" id="SSF48371">
    <property type="entry name" value="ARM repeat"/>
    <property type="match status" value="1"/>
</dbReference>
<evidence type="ECO:0000256" key="2">
    <source>
        <dbReference type="ARBA" id="ARBA00014076"/>
    </source>
</evidence>